<evidence type="ECO:0000313" key="2">
    <source>
        <dbReference type="Proteomes" id="UP000284706"/>
    </source>
</evidence>
<keyword evidence="2" id="KW-1185">Reference proteome</keyword>
<dbReference type="AlphaFoldDB" id="A0A409YVT4"/>
<organism evidence="1 2">
    <name type="scientific">Gymnopilus dilepis</name>
    <dbReference type="NCBI Taxonomy" id="231916"/>
    <lineage>
        <taxon>Eukaryota</taxon>
        <taxon>Fungi</taxon>
        <taxon>Dikarya</taxon>
        <taxon>Basidiomycota</taxon>
        <taxon>Agaricomycotina</taxon>
        <taxon>Agaricomycetes</taxon>
        <taxon>Agaricomycetidae</taxon>
        <taxon>Agaricales</taxon>
        <taxon>Agaricineae</taxon>
        <taxon>Hymenogastraceae</taxon>
        <taxon>Gymnopilus</taxon>
    </lineage>
</organism>
<dbReference type="Proteomes" id="UP000284706">
    <property type="component" value="Unassembled WGS sequence"/>
</dbReference>
<sequence length="78" mass="8862">MAKEASMKLDSKFEGLRHGSTGRVVRTHWVRQHRFIGENAVERGRESLYRRDEKATCLNGRKNAPTLEKGGVKPKAVK</sequence>
<protein>
    <submittedName>
        <fullName evidence="1">Uncharacterized protein</fullName>
    </submittedName>
</protein>
<dbReference type="InParanoid" id="A0A409YVT4"/>
<dbReference type="EMBL" id="NHYE01000182">
    <property type="protein sequence ID" value="PPR07126.1"/>
    <property type="molecule type" value="Genomic_DNA"/>
</dbReference>
<accession>A0A409YVT4</accession>
<evidence type="ECO:0000313" key="1">
    <source>
        <dbReference type="EMBL" id="PPR07126.1"/>
    </source>
</evidence>
<proteinExistence type="predicted"/>
<reference evidence="1 2" key="1">
    <citation type="journal article" date="2018" name="Evol. Lett.">
        <title>Horizontal gene cluster transfer increased hallucinogenic mushroom diversity.</title>
        <authorList>
            <person name="Reynolds H.T."/>
            <person name="Vijayakumar V."/>
            <person name="Gluck-Thaler E."/>
            <person name="Korotkin H.B."/>
            <person name="Matheny P.B."/>
            <person name="Slot J.C."/>
        </authorList>
    </citation>
    <scope>NUCLEOTIDE SEQUENCE [LARGE SCALE GENOMIC DNA]</scope>
    <source>
        <strain evidence="1 2">SRW20</strain>
    </source>
</reference>
<gene>
    <name evidence="1" type="ORF">CVT26_012765</name>
</gene>
<comment type="caution">
    <text evidence="1">The sequence shown here is derived from an EMBL/GenBank/DDBJ whole genome shotgun (WGS) entry which is preliminary data.</text>
</comment>
<name>A0A409YVT4_9AGAR</name>